<evidence type="ECO:0000313" key="3">
    <source>
        <dbReference type="EMBL" id="KOH43881.1"/>
    </source>
</evidence>
<keyword evidence="1" id="KW-0732">Signal</keyword>
<dbReference type="RefSeq" id="WP_053185601.1">
    <property type="nucleotide sequence ID" value="NZ_LGIA01000176.1"/>
</dbReference>
<dbReference type="PANTHER" id="PTHR40050:SF1">
    <property type="entry name" value="INNER SPORE COAT PROTEIN H"/>
    <property type="match status" value="1"/>
</dbReference>
<dbReference type="Pfam" id="PF18962">
    <property type="entry name" value="Por_Secre_tail"/>
    <property type="match status" value="1"/>
</dbReference>
<evidence type="ECO:0000256" key="1">
    <source>
        <dbReference type="SAM" id="SignalP"/>
    </source>
</evidence>
<dbReference type="Proteomes" id="UP000036958">
    <property type="component" value="Unassembled WGS sequence"/>
</dbReference>
<dbReference type="STRING" id="1409788.NC99_33770"/>
<dbReference type="EMBL" id="LGIA01000176">
    <property type="protein sequence ID" value="KOH43881.1"/>
    <property type="molecule type" value="Genomic_DNA"/>
</dbReference>
<feature type="signal peptide" evidence="1">
    <location>
        <begin position="1"/>
        <end position="20"/>
    </location>
</feature>
<evidence type="ECO:0000259" key="2">
    <source>
        <dbReference type="Pfam" id="PF18962"/>
    </source>
</evidence>
<dbReference type="NCBIfam" id="TIGR04183">
    <property type="entry name" value="Por_Secre_tail"/>
    <property type="match status" value="1"/>
</dbReference>
<dbReference type="InterPro" id="IPR026444">
    <property type="entry name" value="Secre_tail"/>
</dbReference>
<reference evidence="4" key="1">
    <citation type="submission" date="2015-07" db="EMBL/GenBank/DDBJ databases">
        <title>Genome sequencing of Sunxiuqinia dokdonensis strain SK.</title>
        <authorList>
            <person name="Ahn S."/>
            <person name="Kim B.-C."/>
        </authorList>
    </citation>
    <scope>NUCLEOTIDE SEQUENCE [LARGE SCALE GENOMIC DNA]</scope>
    <source>
        <strain evidence="4">SK</strain>
    </source>
</reference>
<dbReference type="AlphaFoldDB" id="A0A0L8V615"/>
<sequence>MRNYLPILLLFFISCFAAYGQTVSSFGSSNLPLILIDTDGYQIKDDPKIAAEMGIIWNGAGKTNASTDAFNDYNGKIGIELRGSSSQGFPKKSYGLELKNELGEDIDASLLGMPEEEDWILYGPYSDKTLIRNVLIFTLDAALGHYSPRCRFVELFLNDQYQGVYVLMEKIKRDDFRLDLAKLNPDELSGEDLTGGYIIKIDKTTGSGGSGWYSDYLSKANRRTFFQYEVPKFDEIQPAQKNYIQDYVDMVEKALNDNNFDGTNGFRQLADEDSFIDYMIMNELSKNIDGYRLSTFLHKDKNGKLKLGPIWDFNLAFGNANYYNGESTSGFQFEANLGNDDWQNPFWWPILFEDNTFRRKLKDRWSSLRENQLSDQRITTVVDSLTNLLADAQGRNFQKWPVLSTWVWPNAYVGNSYSAEVSWLKSWINNRLNWLDTNIEGLYVGSPELAQNQDVQVFPNPFRNELHLELSANLRGNLSWMIYTMQGAKVAENTLEPESGQVIISDAKIRILPAGVYFLRIMQDGEVVLNQKLVKQ</sequence>
<feature type="domain" description="Secretion system C-terminal sorting" evidence="2">
    <location>
        <begin position="457"/>
        <end position="534"/>
    </location>
</feature>
<dbReference type="Pfam" id="PF08757">
    <property type="entry name" value="CotH"/>
    <property type="match status" value="1"/>
</dbReference>
<dbReference type="OrthoDB" id="9803752at2"/>
<dbReference type="PATRIC" id="fig|1409788.3.peg.3459"/>
<protein>
    <recommendedName>
        <fullName evidence="2">Secretion system C-terminal sorting domain-containing protein</fullName>
    </recommendedName>
</protein>
<feature type="chain" id="PRO_5005591254" description="Secretion system C-terminal sorting domain-containing protein" evidence="1">
    <location>
        <begin position="21"/>
        <end position="536"/>
    </location>
</feature>
<dbReference type="InterPro" id="IPR014867">
    <property type="entry name" value="Spore_coat_CotH_CotH2/3/7"/>
</dbReference>
<accession>A0A0L8V615</accession>
<dbReference type="PROSITE" id="PS51257">
    <property type="entry name" value="PROKAR_LIPOPROTEIN"/>
    <property type="match status" value="1"/>
</dbReference>
<comment type="caution">
    <text evidence="3">The sequence shown here is derived from an EMBL/GenBank/DDBJ whole genome shotgun (WGS) entry which is preliminary data.</text>
</comment>
<keyword evidence="4" id="KW-1185">Reference proteome</keyword>
<organism evidence="3 4">
    <name type="scientific">Sunxiuqinia dokdonensis</name>
    <dbReference type="NCBI Taxonomy" id="1409788"/>
    <lineage>
        <taxon>Bacteria</taxon>
        <taxon>Pseudomonadati</taxon>
        <taxon>Bacteroidota</taxon>
        <taxon>Bacteroidia</taxon>
        <taxon>Marinilabiliales</taxon>
        <taxon>Prolixibacteraceae</taxon>
        <taxon>Sunxiuqinia</taxon>
    </lineage>
</organism>
<name>A0A0L8V615_9BACT</name>
<dbReference type="PANTHER" id="PTHR40050">
    <property type="entry name" value="INNER SPORE COAT PROTEIN H"/>
    <property type="match status" value="1"/>
</dbReference>
<evidence type="ECO:0000313" key="4">
    <source>
        <dbReference type="Proteomes" id="UP000036958"/>
    </source>
</evidence>
<proteinExistence type="predicted"/>
<gene>
    <name evidence="3" type="ORF">NC99_33770</name>
</gene>